<dbReference type="Pfam" id="PF00535">
    <property type="entry name" value="Glycos_transf_2"/>
    <property type="match status" value="1"/>
</dbReference>
<comment type="caution">
    <text evidence="2">The sequence shown here is derived from an EMBL/GenBank/DDBJ whole genome shotgun (WGS) entry which is preliminary data.</text>
</comment>
<gene>
    <name evidence="2" type="ORF">J0A66_05560</name>
</gene>
<dbReference type="PANTHER" id="PTHR22916">
    <property type="entry name" value="GLYCOSYLTRANSFERASE"/>
    <property type="match status" value="1"/>
</dbReference>
<protein>
    <submittedName>
        <fullName evidence="2">Glycosyltransferase family 2 protein</fullName>
    </submittedName>
</protein>
<dbReference type="Proteomes" id="UP000664654">
    <property type="component" value="Unassembled WGS sequence"/>
</dbReference>
<organism evidence="2 3">
    <name type="scientific">Bowmanella dokdonensis</name>
    <dbReference type="NCBI Taxonomy" id="751969"/>
    <lineage>
        <taxon>Bacteria</taxon>
        <taxon>Pseudomonadati</taxon>
        <taxon>Pseudomonadota</taxon>
        <taxon>Gammaproteobacteria</taxon>
        <taxon>Alteromonadales</taxon>
        <taxon>Alteromonadaceae</taxon>
        <taxon>Bowmanella</taxon>
    </lineage>
</organism>
<keyword evidence="3" id="KW-1185">Reference proteome</keyword>
<name>A0A939DMU5_9ALTE</name>
<evidence type="ECO:0000313" key="3">
    <source>
        <dbReference type="Proteomes" id="UP000664654"/>
    </source>
</evidence>
<dbReference type="CDD" id="cd00761">
    <property type="entry name" value="Glyco_tranf_GTA_type"/>
    <property type="match status" value="1"/>
</dbReference>
<accession>A0A939DMU5</accession>
<sequence>MLQEPDYIVSIIVPVYNRAHTVAQTLASIQQQTYPYFEVVIVDDGSTDGSAEAIKPFLSDVRFHYHYQPNSGRPSIARNRGAMLASYDWLAFLDSDDQWQTDYLYAQVSTLRSFASQKVKLVFSDNRKTLDGRPVYDSFIRQLHLQEELELATSEKNRFGRRFDPLLFQRALCRTGFLMTQGILVEKALFLHAGGFDDRLKFAEDTDTWLTLCNLTPVAQCAGVGFTYCCHQDNLTRHKVDRFYADTLQVLRKHEMRLANDKPSVQHLRARILKYQIQRLADCGTPAEQELCPAQPRRLGLGSFFNVTWNRELLRTLARNLPRLPAFLFSRTAG</sequence>
<evidence type="ECO:0000313" key="2">
    <source>
        <dbReference type="EMBL" id="MBN7824691.1"/>
    </source>
</evidence>
<evidence type="ECO:0000259" key="1">
    <source>
        <dbReference type="Pfam" id="PF00535"/>
    </source>
</evidence>
<dbReference type="InterPro" id="IPR001173">
    <property type="entry name" value="Glyco_trans_2-like"/>
</dbReference>
<dbReference type="PANTHER" id="PTHR22916:SF3">
    <property type="entry name" value="UDP-GLCNAC:BETAGAL BETA-1,3-N-ACETYLGLUCOSAMINYLTRANSFERASE-LIKE PROTEIN 1"/>
    <property type="match status" value="1"/>
</dbReference>
<dbReference type="EMBL" id="JAFKCV010000002">
    <property type="protein sequence ID" value="MBN7824691.1"/>
    <property type="molecule type" value="Genomic_DNA"/>
</dbReference>
<dbReference type="Gene3D" id="3.90.550.10">
    <property type="entry name" value="Spore Coat Polysaccharide Biosynthesis Protein SpsA, Chain A"/>
    <property type="match status" value="1"/>
</dbReference>
<dbReference type="AlphaFoldDB" id="A0A939DMU5"/>
<dbReference type="InterPro" id="IPR029044">
    <property type="entry name" value="Nucleotide-diphossugar_trans"/>
</dbReference>
<proteinExistence type="predicted"/>
<dbReference type="SUPFAM" id="SSF53448">
    <property type="entry name" value="Nucleotide-diphospho-sugar transferases"/>
    <property type="match status" value="1"/>
</dbReference>
<reference evidence="2" key="1">
    <citation type="submission" date="2021-03" db="EMBL/GenBank/DDBJ databases">
        <title>novel species isolated from a fishpond in China.</title>
        <authorList>
            <person name="Lu H."/>
            <person name="Cai Z."/>
        </authorList>
    </citation>
    <scope>NUCLEOTIDE SEQUENCE</scope>
    <source>
        <strain evidence="2">JCM 30855</strain>
    </source>
</reference>
<feature type="domain" description="Glycosyltransferase 2-like" evidence="1">
    <location>
        <begin position="10"/>
        <end position="113"/>
    </location>
</feature>
<dbReference type="RefSeq" id="WP_206572784.1">
    <property type="nucleotide sequence ID" value="NZ_JAFKCV010000002.1"/>
</dbReference>
<dbReference type="GO" id="GO:0016758">
    <property type="term" value="F:hexosyltransferase activity"/>
    <property type="evidence" value="ECO:0007669"/>
    <property type="project" value="UniProtKB-ARBA"/>
</dbReference>